<organism evidence="8 9">
    <name type="scientific">Lentilactobacillus hilgardii</name>
    <name type="common">Lactobacillus hilgardii</name>
    <dbReference type="NCBI Taxonomy" id="1588"/>
    <lineage>
        <taxon>Bacteria</taxon>
        <taxon>Bacillati</taxon>
        <taxon>Bacillota</taxon>
        <taxon>Bacilli</taxon>
        <taxon>Lactobacillales</taxon>
        <taxon>Lactobacillaceae</taxon>
        <taxon>Lentilactobacillus</taxon>
    </lineage>
</organism>
<protein>
    <submittedName>
        <fullName evidence="8">DNA internalization-related competence protein ComEC/Rec2</fullName>
    </submittedName>
</protein>
<dbReference type="InterPro" id="IPR004477">
    <property type="entry name" value="ComEC_N"/>
</dbReference>
<feature type="transmembrane region" description="Helical" evidence="6">
    <location>
        <begin position="194"/>
        <end position="214"/>
    </location>
</feature>
<evidence type="ECO:0000256" key="3">
    <source>
        <dbReference type="ARBA" id="ARBA00022692"/>
    </source>
</evidence>
<feature type="transmembrane region" description="Helical" evidence="6">
    <location>
        <begin position="279"/>
        <end position="307"/>
    </location>
</feature>
<evidence type="ECO:0000259" key="7">
    <source>
        <dbReference type="SMART" id="SM00849"/>
    </source>
</evidence>
<keyword evidence="4 6" id="KW-1133">Transmembrane helix</keyword>
<dbReference type="NCBIfam" id="TIGR00360">
    <property type="entry name" value="ComEC_N-term"/>
    <property type="match status" value="1"/>
</dbReference>
<dbReference type="InterPro" id="IPR001279">
    <property type="entry name" value="Metallo-B-lactamas"/>
</dbReference>
<dbReference type="InterPro" id="IPR004797">
    <property type="entry name" value="Competence_ComEC/Rec2"/>
</dbReference>
<evidence type="ECO:0000313" key="9">
    <source>
        <dbReference type="Proteomes" id="UP000465035"/>
    </source>
</evidence>
<keyword evidence="5 6" id="KW-0472">Membrane</keyword>
<reference evidence="8 9" key="1">
    <citation type="submission" date="2019-12" db="EMBL/GenBank/DDBJ databases">
        <title>Lactobacillus hilgardii FLUB.</title>
        <authorList>
            <person name="Gustaw K."/>
        </authorList>
    </citation>
    <scope>NUCLEOTIDE SEQUENCE [LARGE SCALE GENOMIC DNA]</scope>
    <source>
        <strain evidence="8 9">FLUB</strain>
    </source>
</reference>
<dbReference type="GO" id="GO:0005886">
    <property type="term" value="C:plasma membrane"/>
    <property type="evidence" value="ECO:0007669"/>
    <property type="project" value="UniProtKB-SubCell"/>
</dbReference>
<evidence type="ECO:0000313" key="8">
    <source>
        <dbReference type="EMBL" id="QHB53391.1"/>
    </source>
</evidence>
<dbReference type="SMART" id="SM00849">
    <property type="entry name" value="Lactamase_B"/>
    <property type="match status" value="1"/>
</dbReference>
<dbReference type="InterPro" id="IPR036866">
    <property type="entry name" value="RibonucZ/Hydroxyglut_hydro"/>
</dbReference>
<evidence type="ECO:0000256" key="4">
    <source>
        <dbReference type="ARBA" id="ARBA00022989"/>
    </source>
</evidence>
<feature type="transmembrane region" description="Helical" evidence="6">
    <location>
        <begin position="248"/>
        <end position="267"/>
    </location>
</feature>
<evidence type="ECO:0000256" key="1">
    <source>
        <dbReference type="ARBA" id="ARBA00004651"/>
    </source>
</evidence>
<dbReference type="EMBL" id="CP047121">
    <property type="protein sequence ID" value="QHB53391.1"/>
    <property type="molecule type" value="Genomic_DNA"/>
</dbReference>
<gene>
    <name evidence="8" type="ORF">GQR93_05915</name>
</gene>
<dbReference type="NCBIfam" id="TIGR00361">
    <property type="entry name" value="ComEC_Rec2"/>
    <property type="match status" value="1"/>
</dbReference>
<dbReference type="InterPro" id="IPR052159">
    <property type="entry name" value="Competence_DNA_uptake"/>
</dbReference>
<dbReference type="InterPro" id="IPR035681">
    <property type="entry name" value="ComA-like_MBL"/>
</dbReference>
<feature type="transmembrane region" description="Helical" evidence="6">
    <location>
        <begin position="12"/>
        <end position="29"/>
    </location>
</feature>
<evidence type="ECO:0000256" key="5">
    <source>
        <dbReference type="ARBA" id="ARBA00023136"/>
    </source>
</evidence>
<feature type="transmembrane region" description="Helical" evidence="6">
    <location>
        <begin position="354"/>
        <end position="375"/>
    </location>
</feature>
<dbReference type="SUPFAM" id="SSF56281">
    <property type="entry name" value="Metallo-hydrolase/oxidoreductase"/>
    <property type="match status" value="1"/>
</dbReference>
<dbReference type="PANTHER" id="PTHR30619">
    <property type="entry name" value="DNA INTERNALIZATION/COMPETENCE PROTEIN COMEC/REC2"/>
    <property type="match status" value="1"/>
</dbReference>
<comment type="subcellular location">
    <subcellularLocation>
        <location evidence="1">Cell membrane</location>
        <topology evidence="1">Multi-pass membrane protein</topology>
    </subcellularLocation>
</comment>
<dbReference type="Gene3D" id="3.60.15.10">
    <property type="entry name" value="Ribonuclease Z/Hydroxyacylglutathione hydrolase-like"/>
    <property type="match status" value="1"/>
</dbReference>
<feature type="domain" description="Metallo-beta-lactamase" evidence="7">
    <location>
        <begin position="457"/>
        <end position="663"/>
    </location>
</feature>
<dbReference type="Proteomes" id="UP000465035">
    <property type="component" value="Chromosome"/>
</dbReference>
<proteinExistence type="predicted"/>
<keyword evidence="3 6" id="KW-0812">Transmembrane</keyword>
<keyword evidence="2" id="KW-1003">Cell membrane</keyword>
<feature type="transmembrane region" description="Helical" evidence="6">
    <location>
        <begin position="429"/>
        <end position="446"/>
    </location>
</feature>
<dbReference type="Pfam" id="PF03772">
    <property type="entry name" value="Competence"/>
    <property type="match status" value="1"/>
</dbReference>
<dbReference type="CDD" id="cd07731">
    <property type="entry name" value="ComA-like_MBL-fold"/>
    <property type="match status" value="1"/>
</dbReference>
<name>A0A6P1EDM8_LENHI</name>
<accession>A0A6P1EDM8</accession>
<dbReference type="AlphaFoldDB" id="A0A6P1EDM8"/>
<dbReference type="PANTHER" id="PTHR30619:SF7">
    <property type="entry name" value="BETA-LACTAMASE DOMAIN PROTEIN"/>
    <property type="match status" value="1"/>
</dbReference>
<dbReference type="SMR" id="A0A6P1EDM8"/>
<sequence length="717" mass="80969">MIRLCLLKSVKYTTLTVALSVVFLFWVGLTTSHEIAITDKNVQETIKVYPDMINVDGDRFRTVAKSPTIARKVIYYARFESLSQKRAIINSSKPLLLSIKGERRMISPATNMNQFDMRDYYQHQKIYETFSIGTITTIHPVNKLSLIDIIHMVRFQFDRYCDGLPKTLRIYSMGLISGNRENDFFTEMTGAQQLGLLHIFSISGMHVYYFLTILDQVLTLLGIGDRFKAIVKLCCLGGYFIFSGGSPGLLRAVVMAGIVIVSQLLGFKMSQLSALSLTLIVNLFLLPEAMFMMSVQLSYGLAFGLIASSKMTYLRQTVLLNLLSLPILLFHLYEWHVLSLAVNLMVLPLFGRTIFPLVIFGLLFGLVSSKLAIPVEWVLMAFNRSLNMVGRLPGMIVFGKPQLVVVLLMLGLTLIVMIHSKKRVRGYKVILAGLYLVTFIWIHFPIHGEVSMFDVGQGDSFLIRTPFNQSVTIIDTGGKVTFNQQQWRRVTENYQANRISINYLKSIGISRIDNICISHQDADHCGDLPAFIKELKIKRIIIPLGMDQNPGFVKRLSGKDPATVVMPVNDEFRVGGLPLIIFHPYQPGKGENHDSEVLGGRFGGLNWLFTGDLDRQGEMDTLQRHPSLRTDVIKVGHHGSRTSSDPAFISQIQPKIALISAGRHNRYHHPNEETLTTLKREHIRVLNTQKSGMVRYVYRNNNGFFESMLGHNEGKNE</sequence>
<evidence type="ECO:0000256" key="2">
    <source>
        <dbReference type="ARBA" id="ARBA00022475"/>
    </source>
</evidence>
<evidence type="ECO:0000256" key="6">
    <source>
        <dbReference type="SAM" id="Phobius"/>
    </source>
</evidence>
<dbReference type="Pfam" id="PF00753">
    <property type="entry name" value="Lactamase_B"/>
    <property type="match status" value="1"/>
</dbReference>
<feature type="transmembrane region" description="Helical" evidence="6">
    <location>
        <begin position="395"/>
        <end position="417"/>
    </location>
</feature>
<dbReference type="GO" id="GO:0030420">
    <property type="term" value="P:establishment of competence for transformation"/>
    <property type="evidence" value="ECO:0007669"/>
    <property type="project" value="InterPro"/>
</dbReference>